<sequence length="52" mass="5868">MNNNQSPTLNSDGSLHLNIVPSMFDLKAQSDTRRMAELLDSAELARQKPVRR</sequence>
<dbReference type="EMBL" id="JBINXB010000005">
    <property type="protein sequence ID" value="MFH6565638.1"/>
    <property type="molecule type" value="Genomic_DNA"/>
</dbReference>
<reference evidence="1 2" key="1">
    <citation type="submission" date="2024-10" db="EMBL/GenBank/DDBJ databases">
        <title>Aeromonas and Pseudomonas from the Cagarras Archipelago, Rio de Janeiro, Brazil.</title>
        <authorList>
            <person name="Canellas A.L.B."/>
            <person name="Laport M.S."/>
        </authorList>
    </citation>
    <scope>NUCLEOTIDE SEQUENCE [LARGE SCALE GENOMIC DNA]</scope>
    <source>
        <strain evidence="1 2">CPF-4</strain>
    </source>
</reference>
<dbReference type="Proteomes" id="UP001609821">
    <property type="component" value="Unassembled WGS sequence"/>
</dbReference>
<name>A0ABW7LZR7_9PSED</name>
<protein>
    <submittedName>
        <fullName evidence="1">Uncharacterized protein</fullName>
    </submittedName>
</protein>
<evidence type="ECO:0000313" key="2">
    <source>
        <dbReference type="Proteomes" id="UP001609821"/>
    </source>
</evidence>
<accession>A0ABW7LZR7</accession>
<comment type="caution">
    <text evidence="1">The sequence shown here is derived from an EMBL/GenBank/DDBJ whole genome shotgun (WGS) entry which is preliminary data.</text>
</comment>
<keyword evidence="2" id="KW-1185">Reference proteome</keyword>
<dbReference type="RefSeq" id="WP_395246816.1">
    <property type="nucleotide sequence ID" value="NZ_JBINXA010000015.1"/>
</dbReference>
<organism evidence="1 2">
    <name type="scientific">Pseudomonas kulmbachensis</name>
    <dbReference type="NCBI Taxonomy" id="3043408"/>
    <lineage>
        <taxon>Bacteria</taxon>
        <taxon>Pseudomonadati</taxon>
        <taxon>Pseudomonadota</taxon>
        <taxon>Gammaproteobacteria</taxon>
        <taxon>Pseudomonadales</taxon>
        <taxon>Pseudomonadaceae</taxon>
        <taxon>Pseudomonas</taxon>
    </lineage>
</organism>
<evidence type="ECO:0000313" key="1">
    <source>
        <dbReference type="EMBL" id="MFH6565638.1"/>
    </source>
</evidence>
<proteinExistence type="predicted"/>
<gene>
    <name evidence="1" type="ORF">ACHMWK_06615</name>
</gene>